<evidence type="ECO:0000313" key="3">
    <source>
        <dbReference type="EMBL" id="MBM7645653.1"/>
    </source>
</evidence>
<dbReference type="InterPro" id="IPR020904">
    <property type="entry name" value="Sc_DH/Rdtase_CS"/>
</dbReference>
<protein>
    <submittedName>
        <fullName evidence="3">NAD(P)-dependent dehydrogenase (Short-subunit alcohol dehydrogenase family)</fullName>
    </submittedName>
</protein>
<reference evidence="3 4" key="1">
    <citation type="submission" date="2021-01" db="EMBL/GenBank/DDBJ databases">
        <title>Genomic Encyclopedia of Type Strains, Phase IV (KMG-IV): sequencing the most valuable type-strain genomes for metagenomic binning, comparative biology and taxonomic classification.</title>
        <authorList>
            <person name="Goeker M."/>
        </authorList>
    </citation>
    <scope>NUCLEOTIDE SEQUENCE [LARGE SCALE GENOMIC DNA]</scope>
    <source>
        <strain evidence="3 4">DSM 28236</strain>
    </source>
</reference>
<dbReference type="PANTHER" id="PTHR42760">
    <property type="entry name" value="SHORT-CHAIN DEHYDROGENASES/REDUCTASES FAMILY MEMBER"/>
    <property type="match status" value="1"/>
</dbReference>
<dbReference type="InterPro" id="IPR002347">
    <property type="entry name" value="SDR_fam"/>
</dbReference>
<evidence type="ECO:0000256" key="1">
    <source>
        <dbReference type="ARBA" id="ARBA00006484"/>
    </source>
</evidence>
<proteinExistence type="inferred from homology"/>
<keyword evidence="2" id="KW-0560">Oxidoreductase</keyword>
<dbReference type="Pfam" id="PF00106">
    <property type="entry name" value="adh_short"/>
    <property type="match status" value="1"/>
</dbReference>
<comment type="similarity">
    <text evidence="1">Belongs to the short-chain dehydrogenases/reductases (SDR) family.</text>
</comment>
<dbReference type="PROSITE" id="PS00061">
    <property type="entry name" value="ADH_SHORT"/>
    <property type="match status" value="1"/>
</dbReference>
<dbReference type="PRINTS" id="PR00080">
    <property type="entry name" value="SDRFAMILY"/>
</dbReference>
<dbReference type="SUPFAM" id="SSF51735">
    <property type="entry name" value="NAD(P)-binding Rossmann-fold domains"/>
    <property type="match status" value="1"/>
</dbReference>
<dbReference type="EMBL" id="JAFBER010000010">
    <property type="protein sequence ID" value="MBM7645653.1"/>
    <property type="molecule type" value="Genomic_DNA"/>
</dbReference>
<evidence type="ECO:0000256" key="2">
    <source>
        <dbReference type="ARBA" id="ARBA00023002"/>
    </source>
</evidence>
<comment type="caution">
    <text evidence="3">The sequence shown here is derived from an EMBL/GenBank/DDBJ whole genome shotgun (WGS) entry which is preliminary data.</text>
</comment>
<keyword evidence="4" id="KW-1185">Reference proteome</keyword>
<dbReference type="PRINTS" id="PR00081">
    <property type="entry name" value="GDHRDH"/>
</dbReference>
<dbReference type="CDD" id="cd05233">
    <property type="entry name" value="SDR_c"/>
    <property type="match status" value="1"/>
</dbReference>
<dbReference type="Proteomes" id="UP000808914">
    <property type="component" value="Unassembled WGS sequence"/>
</dbReference>
<organism evidence="3 4">
    <name type="scientific">Scopulibacillus daqui</name>
    <dbReference type="NCBI Taxonomy" id="1469162"/>
    <lineage>
        <taxon>Bacteria</taxon>
        <taxon>Bacillati</taxon>
        <taxon>Bacillota</taxon>
        <taxon>Bacilli</taxon>
        <taxon>Bacillales</taxon>
        <taxon>Sporolactobacillaceae</taxon>
        <taxon>Scopulibacillus</taxon>
    </lineage>
</organism>
<sequence>MERFSQTVSVVTGAGSGIGDLHVLVNGAGTSSESSIIKLTAEEWDQVQETNLKSIFLVSKTLGKIMIKASEKKPENEKAYRSIVNIASLSGYKAGARIPHYSASKAGVINFTKALALELSPIWHTCKFCFPGVY</sequence>
<dbReference type="InterPro" id="IPR036291">
    <property type="entry name" value="NAD(P)-bd_dom_sf"/>
</dbReference>
<dbReference type="Gene3D" id="3.40.50.720">
    <property type="entry name" value="NAD(P)-binding Rossmann-like Domain"/>
    <property type="match status" value="1"/>
</dbReference>
<evidence type="ECO:0000313" key="4">
    <source>
        <dbReference type="Proteomes" id="UP000808914"/>
    </source>
</evidence>
<dbReference type="PANTHER" id="PTHR42760:SF115">
    <property type="entry name" value="3-OXOACYL-[ACYL-CARRIER-PROTEIN] REDUCTASE FABG"/>
    <property type="match status" value="1"/>
</dbReference>
<name>A0ABS2Q0E3_9BACL</name>
<accession>A0ABS2Q0E3</accession>
<dbReference type="RefSeq" id="WP_239549178.1">
    <property type="nucleotide sequence ID" value="NZ_JBHLTV010000010.1"/>
</dbReference>
<gene>
    <name evidence="3" type="ORF">JOD45_001871</name>
</gene>